<feature type="transmembrane region" description="Helical" evidence="1">
    <location>
        <begin position="408"/>
        <end position="428"/>
    </location>
</feature>
<keyword evidence="3" id="KW-0645">Protease</keyword>
<dbReference type="GO" id="GO:0004175">
    <property type="term" value="F:endopeptidase activity"/>
    <property type="evidence" value="ECO:0007669"/>
    <property type="project" value="UniProtKB-ARBA"/>
</dbReference>
<dbReference type="PANTHER" id="PTHR43592">
    <property type="entry name" value="CAAX AMINO TERMINAL PROTEASE"/>
    <property type="match status" value="1"/>
</dbReference>
<feature type="transmembrane region" description="Helical" evidence="1">
    <location>
        <begin position="488"/>
        <end position="509"/>
    </location>
</feature>
<proteinExistence type="predicted"/>
<feature type="transmembrane region" description="Helical" evidence="1">
    <location>
        <begin position="16"/>
        <end position="37"/>
    </location>
</feature>
<dbReference type="AlphaFoldDB" id="A0A0C1UNK1"/>
<accession>A0A0C1UNK1</accession>
<feature type="transmembrane region" description="Helical" evidence="1">
    <location>
        <begin position="230"/>
        <end position="257"/>
    </location>
</feature>
<evidence type="ECO:0000256" key="1">
    <source>
        <dbReference type="SAM" id="Phobius"/>
    </source>
</evidence>
<reference evidence="3" key="1">
    <citation type="submission" date="2014-11" db="EMBL/GenBank/DDBJ databases">
        <authorList>
            <person name="Malar M.C."/>
            <person name="Sen D."/>
            <person name="Tripathy S."/>
        </authorList>
    </citation>
    <scope>NUCLEOTIDE SEQUENCE</scope>
    <source>
        <strain evidence="3">BDU141951</strain>
    </source>
</reference>
<dbReference type="InterPro" id="IPR003675">
    <property type="entry name" value="Rce1/LyrA-like_dom"/>
</dbReference>
<evidence type="ECO:0000313" key="3">
    <source>
        <dbReference type="EMBL" id="NEV66805.1"/>
    </source>
</evidence>
<sequence length="510" mass="55157">MDSELAPQFPSTLRRIVLVVITLLVSLIMGSALIASWKEPQVASRLELYQTDLLLQATAWEGDGLPAEQVATLRRNLLGADPIADAQKNYASVRATAVNTLDENAALAGDAASVSPRLQNAIAGQSELLDLLDLRLGILEAEQQAFEAAQANWEGVKSRHATGDRLWRTADTLDALWHDRSLPDDSEALISTTLQGWFQNRALAQYYRRTQDSAALAALEQAEADQAQGLILTLAAVGVFPAVGALTGILLLIGLGIQRLVKGADALLAQNRDRGWEVPWSAETIWIVVVGGFLFMGQLVVPVVISPLRGVLAGAGTRGQALFALTYYLMMSVGAIAVLWFAIRSYRPLPPDWFKFKLRSNWWLWGLGGYFAALPLMLTVSVLNQQIWQGQGGSNPLLQTVLEAQDPFALAIFFTTASVAAPLFEEFLFRGFLLPSLTRYMPVGGAIAVSSLVFAIAHLSLSEVLPLAVLGGVLGIVYTRSRNLLAPMLLHSAWNSVTMLGLFLLGSSAN</sequence>
<gene>
    <name evidence="3" type="ORF">QQ91_006715</name>
</gene>
<keyword evidence="1" id="KW-0472">Membrane</keyword>
<protein>
    <submittedName>
        <fullName evidence="3">CPBP family intramembrane metalloprotease</fullName>
    </submittedName>
</protein>
<dbReference type="Pfam" id="PF02517">
    <property type="entry name" value="Rce1-like"/>
    <property type="match status" value="1"/>
</dbReference>
<name>A0A0C1UNK1_9CYAN</name>
<keyword evidence="1" id="KW-1133">Transmembrane helix</keyword>
<feature type="transmembrane region" description="Helical" evidence="1">
    <location>
        <begin position="362"/>
        <end position="388"/>
    </location>
</feature>
<keyword evidence="3" id="KW-0482">Metalloprotease</keyword>
<dbReference type="GO" id="GO:0008237">
    <property type="term" value="F:metallopeptidase activity"/>
    <property type="evidence" value="ECO:0007669"/>
    <property type="project" value="UniProtKB-KW"/>
</dbReference>
<feature type="transmembrane region" description="Helical" evidence="1">
    <location>
        <begin position="278"/>
        <end position="301"/>
    </location>
</feature>
<comment type="caution">
    <text evidence="3">The sequence shown here is derived from an EMBL/GenBank/DDBJ whole genome shotgun (WGS) entry which is preliminary data.</text>
</comment>
<evidence type="ECO:0000259" key="2">
    <source>
        <dbReference type="Pfam" id="PF02517"/>
    </source>
</evidence>
<keyword evidence="3" id="KW-0378">Hydrolase</keyword>
<feature type="domain" description="CAAX prenyl protease 2/Lysostaphin resistance protein A-like" evidence="2">
    <location>
        <begin position="409"/>
        <end position="496"/>
    </location>
</feature>
<dbReference type="PANTHER" id="PTHR43592:SF15">
    <property type="entry name" value="CAAX AMINO TERMINAL PROTEASE FAMILY PROTEIN"/>
    <property type="match status" value="1"/>
</dbReference>
<feature type="transmembrane region" description="Helical" evidence="1">
    <location>
        <begin position="321"/>
        <end position="342"/>
    </location>
</feature>
<reference evidence="3" key="2">
    <citation type="journal article" date="2015" name="Genome Announc.">
        <title>Draft Genome Sequence of Filamentous Marine Cyanobacterium Lyngbya confervoides Strain BDU141951.</title>
        <authorList>
            <person name="Chandrababunaidu M.M."/>
            <person name="Sen D."/>
            <person name="Tripathy S."/>
        </authorList>
    </citation>
    <scope>NUCLEOTIDE SEQUENCE</scope>
    <source>
        <strain evidence="3">BDU141951</strain>
    </source>
</reference>
<keyword evidence="1" id="KW-0812">Transmembrane</keyword>
<dbReference type="GO" id="GO:0080120">
    <property type="term" value="P:CAAX-box protein maturation"/>
    <property type="evidence" value="ECO:0007669"/>
    <property type="project" value="UniProtKB-ARBA"/>
</dbReference>
<organism evidence="3">
    <name type="scientific">Lyngbya confervoides BDU141951</name>
    <dbReference type="NCBI Taxonomy" id="1574623"/>
    <lineage>
        <taxon>Bacteria</taxon>
        <taxon>Bacillati</taxon>
        <taxon>Cyanobacteriota</taxon>
        <taxon>Cyanophyceae</taxon>
        <taxon>Oscillatoriophycideae</taxon>
        <taxon>Oscillatoriales</taxon>
        <taxon>Microcoleaceae</taxon>
        <taxon>Lyngbya</taxon>
    </lineage>
</organism>
<reference evidence="3" key="3">
    <citation type="submission" date="2020-02" db="EMBL/GenBank/DDBJ databases">
        <authorList>
            <person name="Sarangi A.N."/>
            <person name="Ghosh S."/>
            <person name="Mukherjee M."/>
            <person name="Tripathy S."/>
        </authorList>
    </citation>
    <scope>NUCLEOTIDE SEQUENCE</scope>
    <source>
        <strain evidence="3">BDU141951</strain>
    </source>
</reference>
<dbReference type="EMBL" id="JTHE02000003">
    <property type="protein sequence ID" value="NEV66805.1"/>
    <property type="molecule type" value="Genomic_DNA"/>
</dbReference>
<feature type="transmembrane region" description="Helical" evidence="1">
    <location>
        <begin position="464"/>
        <end position="481"/>
    </location>
</feature>